<comment type="caution">
    <text evidence="1">The sequence shown here is derived from an EMBL/GenBank/DDBJ whole genome shotgun (WGS) entry which is preliminary data.</text>
</comment>
<evidence type="ECO:0000313" key="2">
    <source>
        <dbReference type="Proteomes" id="UP000289738"/>
    </source>
</evidence>
<keyword evidence="2" id="KW-1185">Reference proteome</keyword>
<evidence type="ECO:0000313" key="1">
    <source>
        <dbReference type="EMBL" id="RYR42770.1"/>
    </source>
</evidence>
<proteinExistence type="predicted"/>
<organism evidence="1 2">
    <name type="scientific">Arachis hypogaea</name>
    <name type="common">Peanut</name>
    <dbReference type="NCBI Taxonomy" id="3818"/>
    <lineage>
        <taxon>Eukaryota</taxon>
        <taxon>Viridiplantae</taxon>
        <taxon>Streptophyta</taxon>
        <taxon>Embryophyta</taxon>
        <taxon>Tracheophyta</taxon>
        <taxon>Spermatophyta</taxon>
        <taxon>Magnoliopsida</taxon>
        <taxon>eudicotyledons</taxon>
        <taxon>Gunneridae</taxon>
        <taxon>Pentapetalae</taxon>
        <taxon>rosids</taxon>
        <taxon>fabids</taxon>
        <taxon>Fabales</taxon>
        <taxon>Fabaceae</taxon>
        <taxon>Papilionoideae</taxon>
        <taxon>50 kb inversion clade</taxon>
        <taxon>dalbergioids sensu lato</taxon>
        <taxon>Dalbergieae</taxon>
        <taxon>Pterocarpus clade</taxon>
        <taxon>Arachis</taxon>
    </lineage>
</organism>
<dbReference type="AlphaFoldDB" id="A0A445BVM3"/>
<gene>
    <name evidence="1" type="ORF">Ahy_A08g039213</name>
</gene>
<sequence>MSGIKVNKVLIDGGAAISLLSKKTLMKIGKHPDDLVPTNIAVTDFSGASIPAKGLTVKLRHPHLVPPTGWDCSS</sequence>
<dbReference type="Proteomes" id="UP000289738">
    <property type="component" value="Chromosome A08"/>
</dbReference>
<reference evidence="1 2" key="1">
    <citation type="submission" date="2019-01" db="EMBL/GenBank/DDBJ databases">
        <title>Sequencing of cultivated peanut Arachis hypogaea provides insights into genome evolution and oil improvement.</title>
        <authorList>
            <person name="Chen X."/>
        </authorList>
    </citation>
    <scope>NUCLEOTIDE SEQUENCE [LARGE SCALE GENOMIC DNA]</scope>
    <source>
        <strain evidence="2">cv. Fuhuasheng</strain>
        <tissue evidence="1">Leaves</tissue>
    </source>
</reference>
<evidence type="ECO:0008006" key="3">
    <source>
        <dbReference type="Google" id="ProtNLM"/>
    </source>
</evidence>
<name>A0A445BVM3_ARAHY</name>
<accession>A0A445BVM3</accession>
<protein>
    <recommendedName>
        <fullName evidence="3">Peptidase A2 domain-containing protein</fullName>
    </recommendedName>
</protein>
<dbReference type="EMBL" id="SDMP01000008">
    <property type="protein sequence ID" value="RYR42770.1"/>
    <property type="molecule type" value="Genomic_DNA"/>
</dbReference>